<dbReference type="OrthoDB" id="409725at2759"/>
<dbReference type="PROSITE" id="PS50801">
    <property type="entry name" value="STAS"/>
    <property type="match status" value="1"/>
</dbReference>
<feature type="transmembrane region" description="Helical" evidence="6">
    <location>
        <begin position="399"/>
        <end position="416"/>
    </location>
</feature>
<gene>
    <name evidence="8" type="ORF">CEUSTIGMA_g5779.t1</name>
</gene>
<feature type="transmembrane region" description="Helical" evidence="6">
    <location>
        <begin position="320"/>
        <end position="343"/>
    </location>
</feature>
<organism evidence="8 9">
    <name type="scientific">Chlamydomonas eustigma</name>
    <dbReference type="NCBI Taxonomy" id="1157962"/>
    <lineage>
        <taxon>Eukaryota</taxon>
        <taxon>Viridiplantae</taxon>
        <taxon>Chlorophyta</taxon>
        <taxon>core chlorophytes</taxon>
        <taxon>Chlorophyceae</taxon>
        <taxon>CS clade</taxon>
        <taxon>Chlamydomonadales</taxon>
        <taxon>Chlamydomonadaceae</taxon>
        <taxon>Chlamydomonas</taxon>
    </lineage>
</organism>
<feature type="compositionally biased region" description="Polar residues" evidence="5">
    <location>
        <begin position="141"/>
        <end position="163"/>
    </location>
</feature>
<evidence type="ECO:0000313" key="9">
    <source>
        <dbReference type="Proteomes" id="UP000232323"/>
    </source>
</evidence>
<dbReference type="Pfam" id="PF00916">
    <property type="entry name" value="Sulfate_transp"/>
    <property type="match status" value="1"/>
</dbReference>
<dbReference type="SUPFAM" id="SSF51206">
    <property type="entry name" value="cAMP-binding domain-like"/>
    <property type="match status" value="1"/>
</dbReference>
<dbReference type="AlphaFoldDB" id="A0A250X5H2"/>
<comment type="caution">
    <text evidence="8">The sequence shown here is derived from an EMBL/GenBank/DDBJ whole genome shotgun (WGS) entry which is preliminary data.</text>
</comment>
<feature type="transmembrane region" description="Helical" evidence="6">
    <location>
        <begin position="355"/>
        <end position="379"/>
    </location>
</feature>
<dbReference type="InterPro" id="IPR036513">
    <property type="entry name" value="STAS_dom_sf"/>
</dbReference>
<feature type="transmembrane region" description="Helical" evidence="6">
    <location>
        <begin position="543"/>
        <end position="563"/>
    </location>
</feature>
<accession>A0A250X5H2</accession>
<dbReference type="Gene3D" id="3.30.750.24">
    <property type="entry name" value="STAS domain"/>
    <property type="match status" value="1"/>
</dbReference>
<dbReference type="STRING" id="1157962.A0A250X5H2"/>
<evidence type="ECO:0000259" key="7">
    <source>
        <dbReference type="PROSITE" id="PS50801"/>
    </source>
</evidence>
<evidence type="ECO:0000256" key="3">
    <source>
        <dbReference type="ARBA" id="ARBA00022989"/>
    </source>
</evidence>
<dbReference type="PANTHER" id="PTHR43310:SF2">
    <property type="entry name" value="SLC26A_SULP TRANSPORTER DOMAIN-CONTAINING PROTEIN"/>
    <property type="match status" value="1"/>
</dbReference>
<dbReference type="Proteomes" id="UP000232323">
    <property type="component" value="Unassembled WGS sequence"/>
</dbReference>
<feature type="region of interest" description="Disordered" evidence="5">
    <location>
        <begin position="115"/>
        <end position="163"/>
    </location>
</feature>
<sequence>MSKMGHVFEASIRPNNLEDGTGGGAVSCSVDTNYNDRNSDSDLSIAISSSNRPPAPLLGHFSYVAPVLSMGSFSANTEALRSPMQYTWSPRGRDSTLMPQQRQYHHHQPLVAASSSNAPRNVEQEGPSHINDIEEPLLDNSPLSSFKGSTSQQGDGQSPPASGLLSTTSFKAACSDQDWFDHGATSFLHHQNLSLITVSGAGDFGLLSDSLLKPVTSLPQGRDAGSLHAVVIGFINAMVNLPALIAYTTIVFQAPVYSPFIGPLCKFLFLSSAIHQAVVCTFGTLPFTVGQVQDVGLIFLSAMATDIACTCSEAGLEPKVALGTSLLALSIATATAGALTVGVGKFQLAQLLQYIPLPVIGGYLAYVGYFCFSGGASLAAGVELNEVVQWLNVLKPDPLIKLTALAGTTFMFMWVMHRFHHPLVLPAALAAVPLVFHLVLIASGLDLEQAQEAGWVMKPTEGSSYQFWELWQLFNIDPQTGWAGLVNGGSIYWPALFRQLPKIPGLFLVICFGSCMDVAAIQQEYPQPIDFNQQLVTIGTSNILSGILGAGFTGSYIFSQSIFTLRARVHNRFNGWTIVILELALCMVPFSVAQYCPSFFFGALLAWFGSDIFISWMFLSYWKLSKAEYFLLLLSFMSIMYVGLQLGIVAGIIMAVLYFVYEYAKSTTKTLNSVPVRSGTVRRYSHRTLLDVLVPAHVAALELSGFLFFGNSIAISSRIEKIAEALLKSKEEISNVQVSDWRTSDVPADDSGGKSIAYDEKKSAVHAWPPTPTAAPYAGCGCQQAPALVGGSTSTLPTKTGIIGGSTSTLPTNKTDIIGGTLSDRLRSHHHLIHQSWALEAARDMIGTPLFLIIDLSDVPSMDATAAHTFAMLCNVLFSRGIQMIICGIQGSESSDIKGLLVAQGMSLIPYPDAVGYEDYSVNASSSTPPAVRNMTKAKECSESGGCSSERMAGFSSRSEATSAVGTQHGLDAPLLATETWQYPEESVAIMQSPPVLQAGQAWEFASFQSASQFCEERLLLVAVTQGLVEEAALKVSLEEVVTTHSNTVPSSMALDLQPVIATLRSHMISRILHRGELLFRAGEAVGSIFLIESGYIKTIMASSSTSLTESSSTHLAAKRCNQQTVGTAACASLGSYSLCEVTTCHGSHIATRTVSGGGITYGPGSLLGLPHFYMDKLSTVSAVCQARSCCVLELTSESLERLMVVSPASYGLMQMVAAKYLSIALSEAGACR</sequence>
<dbReference type="EMBL" id="BEGY01000031">
    <property type="protein sequence ID" value="GAX78337.1"/>
    <property type="molecule type" value="Genomic_DNA"/>
</dbReference>
<feature type="transmembrane region" description="Helical" evidence="6">
    <location>
        <begin position="631"/>
        <end position="661"/>
    </location>
</feature>
<feature type="transmembrane region" description="Helical" evidence="6">
    <location>
        <begin position="480"/>
        <end position="497"/>
    </location>
</feature>
<feature type="transmembrane region" description="Helical" evidence="6">
    <location>
        <begin position="423"/>
        <end position="445"/>
    </location>
</feature>
<protein>
    <recommendedName>
        <fullName evidence="7">STAS domain-containing protein</fullName>
    </recommendedName>
</protein>
<dbReference type="CDD" id="cd07042">
    <property type="entry name" value="STAS_SulP_like_sulfate_transporter"/>
    <property type="match status" value="1"/>
</dbReference>
<dbReference type="Gene3D" id="2.60.120.10">
    <property type="entry name" value="Jelly Rolls"/>
    <property type="match status" value="1"/>
</dbReference>
<dbReference type="InterPro" id="IPR002645">
    <property type="entry name" value="STAS_dom"/>
</dbReference>
<name>A0A250X5H2_9CHLO</name>
<dbReference type="SUPFAM" id="SSF52091">
    <property type="entry name" value="SpoIIaa-like"/>
    <property type="match status" value="1"/>
</dbReference>
<dbReference type="GO" id="GO:0016020">
    <property type="term" value="C:membrane"/>
    <property type="evidence" value="ECO:0007669"/>
    <property type="project" value="UniProtKB-SubCell"/>
</dbReference>
<dbReference type="InterPro" id="IPR052706">
    <property type="entry name" value="Membrane-Transporter-like"/>
</dbReference>
<keyword evidence="3 6" id="KW-1133">Transmembrane helix</keyword>
<dbReference type="InterPro" id="IPR018490">
    <property type="entry name" value="cNMP-bd_dom_sf"/>
</dbReference>
<keyword evidence="9" id="KW-1185">Reference proteome</keyword>
<keyword evidence="4 6" id="KW-0472">Membrane</keyword>
<dbReference type="Pfam" id="PF01740">
    <property type="entry name" value="STAS"/>
    <property type="match status" value="1"/>
</dbReference>
<evidence type="ECO:0000256" key="4">
    <source>
        <dbReference type="ARBA" id="ARBA00023136"/>
    </source>
</evidence>
<evidence type="ECO:0000256" key="6">
    <source>
        <dbReference type="SAM" id="Phobius"/>
    </source>
</evidence>
<dbReference type="InterPro" id="IPR014710">
    <property type="entry name" value="RmlC-like_jellyroll"/>
</dbReference>
<feature type="transmembrane region" description="Helical" evidence="6">
    <location>
        <begin position="504"/>
        <end position="523"/>
    </location>
</feature>
<feature type="domain" description="STAS" evidence="7">
    <location>
        <begin position="688"/>
        <end position="935"/>
    </location>
</feature>
<dbReference type="InterPro" id="IPR011547">
    <property type="entry name" value="SLC26A/SulP_dom"/>
</dbReference>
<reference evidence="8 9" key="1">
    <citation type="submission" date="2017-08" db="EMBL/GenBank/DDBJ databases">
        <title>Acidophilic green algal genome provides insights into adaptation to an acidic environment.</title>
        <authorList>
            <person name="Hirooka S."/>
            <person name="Hirose Y."/>
            <person name="Kanesaki Y."/>
            <person name="Higuchi S."/>
            <person name="Fujiwara T."/>
            <person name="Onuma R."/>
            <person name="Era A."/>
            <person name="Ohbayashi R."/>
            <person name="Uzuka A."/>
            <person name="Nozaki H."/>
            <person name="Yoshikawa H."/>
            <person name="Miyagishima S.Y."/>
        </authorList>
    </citation>
    <scope>NUCLEOTIDE SEQUENCE [LARGE SCALE GENOMIC DNA]</scope>
    <source>
        <strain evidence="8 9">NIES-2499</strain>
    </source>
</reference>
<evidence type="ECO:0000313" key="8">
    <source>
        <dbReference type="EMBL" id="GAX78337.1"/>
    </source>
</evidence>
<feature type="transmembrane region" description="Helical" evidence="6">
    <location>
        <begin position="599"/>
        <end position="619"/>
    </location>
</feature>
<comment type="subcellular location">
    <subcellularLocation>
        <location evidence="1">Membrane</location>
        <topology evidence="1">Multi-pass membrane protein</topology>
    </subcellularLocation>
</comment>
<proteinExistence type="predicted"/>
<evidence type="ECO:0000256" key="2">
    <source>
        <dbReference type="ARBA" id="ARBA00022692"/>
    </source>
</evidence>
<evidence type="ECO:0000256" key="5">
    <source>
        <dbReference type="SAM" id="MobiDB-lite"/>
    </source>
</evidence>
<evidence type="ECO:0000256" key="1">
    <source>
        <dbReference type="ARBA" id="ARBA00004141"/>
    </source>
</evidence>
<dbReference type="PANTHER" id="PTHR43310">
    <property type="entry name" value="SULFATE TRANSPORTER YBAR-RELATED"/>
    <property type="match status" value="1"/>
</dbReference>
<keyword evidence="2 6" id="KW-0812">Transmembrane</keyword>